<protein>
    <submittedName>
        <fullName evidence="2">Uncharacterized protein</fullName>
    </submittedName>
</protein>
<reference evidence="2 3" key="2">
    <citation type="submission" date="2023-10" db="EMBL/GenBank/DDBJ databases">
        <authorList>
            <person name="Han X.F."/>
        </authorList>
    </citation>
    <scope>NUCLEOTIDE SEQUENCE [LARGE SCALE GENOMIC DNA]</scope>
    <source>
        <strain evidence="2 3">KCTC 39840</strain>
    </source>
</reference>
<dbReference type="Proteomes" id="UP001284601">
    <property type="component" value="Unassembled WGS sequence"/>
</dbReference>
<accession>A0ABU4HW00</accession>
<evidence type="ECO:0000313" key="3">
    <source>
        <dbReference type="Proteomes" id="UP001284601"/>
    </source>
</evidence>
<dbReference type="EMBL" id="JAWSTH010000090">
    <property type="protein sequence ID" value="MDW5597501.1"/>
    <property type="molecule type" value="Genomic_DNA"/>
</dbReference>
<comment type="caution">
    <text evidence="2">The sequence shown here is derived from an EMBL/GenBank/DDBJ whole genome shotgun (WGS) entry which is preliminary data.</text>
</comment>
<name>A0ABU4HW00_9ACTN</name>
<keyword evidence="3" id="KW-1185">Reference proteome</keyword>
<organism evidence="2 3">
    <name type="scientific">Conexibacter stalactiti</name>
    <dbReference type="NCBI Taxonomy" id="1940611"/>
    <lineage>
        <taxon>Bacteria</taxon>
        <taxon>Bacillati</taxon>
        <taxon>Actinomycetota</taxon>
        <taxon>Thermoleophilia</taxon>
        <taxon>Solirubrobacterales</taxon>
        <taxon>Conexibacteraceae</taxon>
        <taxon>Conexibacter</taxon>
    </lineage>
</organism>
<gene>
    <name evidence="2" type="ORF">R7226_24340</name>
</gene>
<dbReference type="RefSeq" id="WP_318599966.1">
    <property type="nucleotide sequence ID" value="NZ_JAWSTH010000090.1"/>
</dbReference>
<feature type="chain" id="PRO_5045921418" evidence="1">
    <location>
        <begin position="20"/>
        <end position="167"/>
    </location>
</feature>
<reference evidence="3" key="1">
    <citation type="submission" date="2023-07" db="EMBL/GenBank/DDBJ databases">
        <title>Conexibacter stalactiti sp. nov., isolated from stalactites in a lava cave and emended description of the genus Conexibacter.</title>
        <authorList>
            <person name="Lee S.D."/>
        </authorList>
    </citation>
    <scope>NUCLEOTIDE SEQUENCE [LARGE SCALE GENOMIC DNA]</scope>
    <source>
        <strain evidence="3">KCTC 39840</strain>
    </source>
</reference>
<feature type="signal peptide" evidence="1">
    <location>
        <begin position="1"/>
        <end position="19"/>
    </location>
</feature>
<sequence>MRIRASLAAALAAATAALAIPAATTAARSEQQAAPAYPNTRLAIAVQGRPRAGSVATVVVSGSNEARDPPIDYSIDLFVQDPRVIKRCPRSYGAELNNVINLGDHIARIGRGLNAGDGGRFRIPIKYQTGSTRRVLFCAYTRFVTDDAAVAALRHTFVRAARRPARR</sequence>
<proteinExistence type="predicted"/>
<keyword evidence="1" id="KW-0732">Signal</keyword>
<evidence type="ECO:0000256" key="1">
    <source>
        <dbReference type="SAM" id="SignalP"/>
    </source>
</evidence>
<evidence type="ECO:0000313" key="2">
    <source>
        <dbReference type="EMBL" id="MDW5597501.1"/>
    </source>
</evidence>